<evidence type="ECO:0000313" key="1">
    <source>
        <dbReference type="EMBL" id="MBT9812079.1"/>
    </source>
</evidence>
<comment type="caution">
    <text evidence="1">The sequence shown here is derived from an EMBL/GenBank/DDBJ whole genome shotgun (WGS) entry which is preliminary data.</text>
</comment>
<proteinExistence type="predicted"/>
<dbReference type="AlphaFoldDB" id="A0AA41K8H9"/>
<dbReference type="RefSeq" id="WP_117450522.1">
    <property type="nucleotide sequence ID" value="NZ_CABJDD010000002.1"/>
</dbReference>
<accession>A0AA41K8H9</accession>
<organism evidence="1 2">
    <name type="scientific">Enterocloster citroniae</name>
    <dbReference type="NCBI Taxonomy" id="358743"/>
    <lineage>
        <taxon>Bacteria</taxon>
        <taxon>Bacillati</taxon>
        <taxon>Bacillota</taxon>
        <taxon>Clostridia</taxon>
        <taxon>Lachnospirales</taxon>
        <taxon>Lachnospiraceae</taxon>
        <taxon>Enterocloster</taxon>
    </lineage>
</organism>
<dbReference type="EMBL" id="WQPS01000043">
    <property type="protein sequence ID" value="MBT9812079.1"/>
    <property type="molecule type" value="Genomic_DNA"/>
</dbReference>
<dbReference type="Proteomes" id="UP000708338">
    <property type="component" value="Unassembled WGS sequence"/>
</dbReference>
<name>A0AA41K8H9_9FIRM</name>
<reference evidence="1" key="1">
    <citation type="journal article" date="2021" name="Gut Microbes">
        <title>A synthetic consortium of 100 gut commensals modulates the composition and function in a colon model of the microbiome of elderly subjects.</title>
        <authorList>
            <person name="Perez M."/>
            <person name="Ntemiri A."/>
            <person name="Tan H."/>
            <person name="Harris H.M.B."/>
            <person name="Roager H.M."/>
            <person name="Ribiere C."/>
            <person name="O'Toole P.W."/>
        </authorList>
    </citation>
    <scope>NUCLEOTIDE SEQUENCE</scope>
    <source>
        <strain evidence="1">MCC335</strain>
    </source>
</reference>
<gene>
    <name evidence="1" type="ORF">GPL26_20890</name>
</gene>
<evidence type="ECO:0000313" key="2">
    <source>
        <dbReference type="Proteomes" id="UP000708338"/>
    </source>
</evidence>
<protein>
    <submittedName>
        <fullName evidence="1">Uncharacterized protein</fullName>
    </submittedName>
</protein>
<sequence length="73" mass="7977">MVITLNKIEFSRDELKDIKGCLVCGVIDSVDDGGEKFIELGFCNPESKKLTQLRVYADGTMCVGSSVEESEGE</sequence>